<reference evidence="1 2" key="1">
    <citation type="journal article" date="2021" name="Int. J. Syst. Evol. Microbiol.">
        <title>Reticulibacter mediterranei gen. nov., sp. nov., within the new family Reticulibacteraceae fam. nov., and Ktedonospora formicarum gen. nov., sp. nov., Ktedonobacter robiniae sp. nov., Dictyobacter formicarum sp. nov. and Dictyobacter arantiisoli sp. nov., belonging to the class Ktedonobacteria.</title>
        <authorList>
            <person name="Yabe S."/>
            <person name="Zheng Y."/>
            <person name="Wang C.M."/>
            <person name="Sakai Y."/>
            <person name="Abe K."/>
            <person name="Yokota A."/>
            <person name="Donadio S."/>
            <person name="Cavaletti L."/>
            <person name="Monciardini P."/>
        </authorList>
    </citation>
    <scope>NUCLEOTIDE SEQUENCE [LARGE SCALE GENOMIC DNA]</scope>
    <source>
        <strain evidence="1 2">SOSP1-9</strain>
    </source>
</reference>
<accession>A0ABQ3VTH7</accession>
<dbReference type="RefSeq" id="WP_201366172.1">
    <property type="nucleotide sequence ID" value="NZ_BNJJ01000025.1"/>
</dbReference>
<comment type="caution">
    <text evidence="1">The sequence shown here is derived from an EMBL/GenBank/DDBJ whole genome shotgun (WGS) entry which is preliminary data.</text>
</comment>
<sequence length="88" mass="10075">MPLKWLAERWQIFLPTLAGLGKGQEEQIKALCAAEIAAWRERPGINQANSVRKPLTETRNRMRETFALSEENTWCNPKSGAREHLSLK</sequence>
<proteinExistence type="predicted"/>
<keyword evidence="2" id="KW-1185">Reference proteome</keyword>
<name>A0ABQ3VTH7_9CHLR</name>
<gene>
    <name evidence="1" type="ORF">KSZ_66220</name>
</gene>
<dbReference type="EMBL" id="BNJJ01000025">
    <property type="protein sequence ID" value="GHO88616.1"/>
    <property type="molecule type" value="Genomic_DNA"/>
</dbReference>
<organism evidence="1 2">
    <name type="scientific">Dictyobacter formicarum</name>
    <dbReference type="NCBI Taxonomy" id="2778368"/>
    <lineage>
        <taxon>Bacteria</taxon>
        <taxon>Bacillati</taxon>
        <taxon>Chloroflexota</taxon>
        <taxon>Ktedonobacteria</taxon>
        <taxon>Ktedonobacterales</taxon>
        <taxon>Dictyobacteraceae</taxon>
        <taxon>Dictyobacter</taxon>
    </lineage>
</organism>
<dbReference type="Proteomes" id="UP000635565">
    <property type="component" value="Unassembled WGS sequence"/>
</dbReference>
<evidence type="ECO:0000313" key="2">
    <source>
        <dbReference type="Proteomes" id="UP000635565"/>
    </source>
</evidence>
<protein>
    <submittedName>
        <fullName evidence="1">Uncharacterized protein</fullName>
    </submittedName>
</protein>
<evidence type="ECO:0000313" key="1">
    <source>
        <dbReference type="EMBL" id="GHO88616.1"/>
    </source>
</evidence>